<name>A0A371IRG1_9FIRM</name>
<dbReference type="Proteomes" id="UP000243494">
    <property type="component" value="Unassembled WGS sequence"/>
</dbReference>
<evidence type="ECO:0000313" key="7">
    <source>
        <dbReference type="EMBL" id="RDY23062.1"/>
    </source>
</evidence>
<dbReference type="InterPro" id="IPR051598">
    <property type="entry name" value="TSUP/Inactive_protease-like"/>
</dbReference>
<sequence length="125" mass="13353">MINLKNKYFDFNIKNTIIGSFTGFINGLFGSGGGNILVPILNNILKVEEHKSHATALAVIVFLTSASSVIYISKGTYDISLTIKVAIGSIIGGIVGAKLLSKVTGKFLRLSFGTIMIIAALRMVF</sequence>
<keyword evidence="4 6" id="KW-1133">Transmembrane helix</keyword>
<keyword evidence="6" id="KW-1003">Cell membrane</keyword>
<feature type="transmembrane region" description="Helical" evidence="6">
    <location>
        <begin position="107"/>
        <end position="124"/>
    </location>
</feature>
<evidence type="ECO:0000256" key="4">
    <source>
        <dbReference type="ARBA" id="ARBA00022989"/>
    </source>
</evidence>
<feature type="transmembrane region" description="Helical" evidence="6">
    <location>
        <begin position="54"/>
        <end position="73"/>
    </location>
</feature>
<dbReference type="PANTHER" id="PTHR43701:SF2">
    <property type="entry name" value="MEMBRANE TRANSPORTER PROTEIN YJNA-RELATED"/>
    <property type="match status" value="1"/>
</dbReference>
<reference evidence="7 8" key="1">
    <citation type="journal article" date="2017" name="Genome Announc.">
        <title>Draft Genome Sequence of Romboutsia maritimum sp. nov. Strain CCRI-22766(T), Isolated from Coastal Estuarine Mud.</title>
        <authorList>
            <person name="Maheux A.F."/>
            <person name="Boudreau D.K."/>
            <person name="Berube E."/>
            <person name="Boissinot M."/>
            <person name="Raymond F."/>
            <person name="Brodeur S."/>
            <person name="Corbeil J."/>
            <person name="Brightwell G."/>
            <person name="Broda D."/>
            <person name="Omar R.F."/>
            <person name="Bergeron M.G."/>
        </authorList>
    </citation>
    <scope>NUCLEOTIDE SEQUENCE [LARGE SCALE GENOMIC DNA]</scope>
    <source>
        <strain evidence="7 8">CCRI-22766</strain>
    </source>
</reference>
<evidence type="ECO:0000256" key="6">
    <source>
        <dbReference type="RuleBase" id="RU363041"/>
    </source>
</evidence>
<dbReference type="OrthoDB" id="9791444at2"/>
<evidence type="ECO:0000256" key="2">
    <source>
        <dbReference type="ARBA" id="ARBA00009142"/>
    </source>
</evidence>
<evidence type="ECO:0000256" key="3">
    <source>
        <dbReference type="ARBA" id="ARBA00022692"/>
    </source>
</evidence>
<comment type="similarity">
    <text evidence="2 6">Belongs to the 4-toluene sulfonate uptake permease (TSUP) (TC 2.A.102) family.</text>
</comment>
<keyword evidence="5 6" id="KW-0472">Membrane</keyword>
<dbReference type="EMBL" id="NOJZ02000020">
    <property type="protein sequence ID" value="RDY23062.1"/>
    <property type="molecule type" value="Genomic_DNA"/>
</dbReference>
<dbReference type="GO" id="GO:0005886">
    <property type="term" value="C:plasma membrane"/>
    <property type="evidence" value="ECO:0007669"/>
    <property type="project" value="UniProtKB-SubCell"/>
</dbReference>
<dbReference type="InterPro" id="IPR002781">
    <property type="entry name" value="TM_pro_TauE-like"/>
</dbReference>
<evidence type="ECO:0000256" key="1">
    <source>
        <dbReference type="ARBA" id="ARBA00004141"/>
    </source>
</evidence>
<feature type="transmembrane region" description="Helical" evidence="6">
    <location>
        <begin position="20"/>
        <end position="42"/>
    </location>
</feature>
<evidence type="ECO:0000313" key="8">
    <source>
        <dbReference type="Proteomes" id="UP000243494"/>
    </source>
</evidence>
<dbReference type="PANTHER" id="PTHR43701">
    <property type="entry name" value="MEMBRANE TRANSPORTER PROTEIN MJ0441-RELATED"/>
    <property type="match status" value="1"/>
</dbReference>
<feature type="transmembrane region" description="Helical" evidence="6">
    <location>
        <begin position="79"/>
        <end position="100"/>
    </location>
</feature>
<protein>
    <recommendedName>
        <fullName evidence="6">Probable membrane transporter protein</fullName>
    </recommendedName>
</protein>
<gene>
    <name evidence="7" type="ORF">CHF27_010295</name>
</gene>
<dbReference type="RefSeq" id="WP_095406822.1">
    <property type="nucleotide sequence ID" value="NZ_NOJZ02000020.1"/>
</dbReference>
<comment type="caution">
    <text evidence="7">The sequence shown here is derived from an EMBL/GenBank/DDBJ whole genome shotgun (WGS) entry which is preliminary data.</text>
</comment>
<keyword evidence="8" id="KW-1185">Reference proteome</keyword>
<accession>A0A371IRG1</accession>
<organism evidence="7 8">
    <name type="scientific">Romboutsia maritimum</name>
    <dbReference type="NCBI Taxonomy" id="2020948"/>
    <lineage>
        <taxon>Bacteria</taxon>
        <taxon>Bacillati</taxon>
        <taxon>Bacillota</taxon>
        <taxon>Clostridia</taxon>
        <taxon>Peptostreptococcales</taxon>
        <taxon>Peptostreptococcaceae</taxon>
        <taxon>Romboutsia</taxon>
    </lineage>
</organism>
<comment type="subcellular location">
    <subcellularLocation>
        <location evidence="6">Cell membrane</location>
        <topology evidence="6">Multi-pass membrane protein</topology>
    </subcellularLocation>
    <subcellularLocation>
        <location evidence="1">Membrane</location>
        <topology evidence="1">Multi-pass membrane protein</topology>
    </subcellularLocation>
</comment>
<dbReference type="Pfam" id="PF01925">
    <property type="entry name" value="TauE"/>
    <property type="match status" value="1"/>
</dbReference>
<keyword evidence="3 6" id="KW-0812">Transmembrane</keyword>
<evidence type="ECO:0000256" key="5">
    <source>
        <dbReference type="ARBA" id="ARBA00023136"/>
    </source>
</evidence>
<dbReference type="AlphaFoldDB" id="A0A371IRG1"/>
<proteinExistence type="inferred from homology"/>